<comment type="caution">
    <text evidence="2">The sequence shown here is derived from an EMBL/GenBank/DDBJ whole genome shotgun (WGS) entry which is preliminary data.</text>
</comment>
<gene>
    <name evidence="2" type="ORF">HPB51_029734</name>
</gene>
<reference evidence="2" key="2">
    <citation type="submission" date="2021-09" db="EMBL/GenBank/DDBJ databases">
        <authorList>
            <person name="Jia N."/>
            <person name="Wang J."/>
            <person name="Shi W."/>
            <person name="Du L."/>
            <person name="Sun Y."/>
            <person name="Zhan W."/>
            <person name="Jiang J."/>
            <person name="Wang Q."/>
            <person name="Zhang B."/>
            <person name="Ji P."/>
            <person name="Sakyi L.B."/>
            <person name="Cui X."/>
            <person name="Yuan T."/>
            <person name="Jiang B."/>
            <person name="Yang W."/>
            <person name="Lam T.T.-Y."/>
            <person name="Chang Q."/>
            <person name="Ding S."/>
            <person name="Wang X."/>
            <person name="Zhu J."/>
            <person name="Ruan X."/>
            <person name="Zhao L."/>
            <person name="Wei J."/>
            <person name="Que T."/>
            <person name="Du C."/>
            <person name="Cheng J."/>
            <person name="Dai P."/>
            <person name="Han X."/>
            <person name="Huang E."/>
            <person name="Gao Y."/>
            <person name="Liu J."/>
            <person name="Shao H."/>
            <person name="Ye R."/>
            <person name="Li L."/>
            <person name="Wei W."/>
            <person name="Wang X."/>
            <person name="Wang C."/>
            <person name="Huo Q."/>
            <person name="Li W."/>
            <person name="Guo W."/>
            <person name="Chen H."/>
            <person name="Chen S."/>
            <person name="Zhou L."/>
            <person name="Zhou L."/>
            <person name="Ni X."/>
            <person name="Tian J."/>
            <person name="Zhou Y."/>
            <person name="Sheng Y."/>
            <person name="Liu T."/>
            <person name="Pan Y."/>
            <person name="Xia L."/>
            <person name="Li J."/>
            <person name="Zhao F."/>
            <person name="Cao W."/>
        </authorList>
    </citation>
    <scope>NUCLEOTIDE SEQUENCE</scope>
    <source>
        <strain evidence="2">Rmic-2018</strain>
        <tissue evidence="2">Larvae</tissue>
    </source>
</reference>
<evidence type="ECO:0000256" key="1">
    <source>
        <dbReference type="SAM" id="MobiDB-lite"/>
    </source>
</evidence>
<name>A0A9J6CTQ6_RHIMP</name>
<reference evidence="2" key="1">
    <citation type="journal article" date="2020" name="Cell">
        <title>Large-Scale Comparative Analyses of Tick Genomes Elucidate Their Genetic Diversity and Vector Capacities.</title>
        <authorList>
            <consortium name="Tick Genome and Microbiome Consortium (TIGMIC)"/>
            <person name="Jia N."/>
            <person name="Wang J."/>
            <person name="Shi W."/>
            <person name="Du L."/>
            <person name="Sun Y."/>
            <person name="Zhan W."/>
            <person name="Jiang J.F."/>
            <person name="Wang Q."/>
            <person name="Zhang B."/>
            <person name="Ji P."/>
            <person name="Bell-Sakyi L."/>
            <person name="Cui X.M."/>
            <person name="Yuan T.T."/>
            <person name="Jiang B.G."/>
            <person name="Yang W.F."/>
            <person name="Lam T.T."/>
            <person name="Chang Q.C."/>
            <person name="Ding S.J."/>
            <person name="Wang X.J."/>
            <person name="Zhu J.G."/>
            <person name="Ruan X.D."/>
            <person name="Zhao L."/>
            <person name="Wei J.T."/>
            <person name="Ye R.Z."/>
            <person name="Que T.C."/>
            <person name="Du C.H."/>
            <person name="Zhou Y.H."/>
            <person name="Cheng J.X."/>
            <person name="Dai P.F."/>
            <person name="Guo W.B."/>
            <person name="Han X.H."/>
            <person name="Huang E.J."/>
            <person name="Li L.F."/>
            <person name="Wei W."/>
            <person name="Gao Y.C."/>
            <person name="Liu J.Z."/>
            <person name="Shao H.Z."/>
            <person name="Wang X."/>
            <person name="Wang C.C."/>
            <person name="Yang T.C."/>
            <person name="Huo Q.B."/>
            <person name="Li W."/>
            <person name="Chen H.Y."/>
            <person name="Chen S.E."/>
            <person name="Zhou L.G."/>
            <person name="Ni X.B."/>
            <person name="Tian J.H."/>
            <person name="Sheng Y."/>
            <person name="Liu T."/>
            <person name="Pan Y.S."/>
            <person name="Xia L.Y."/>
            <person name="Li J."/>
            <person name="Zhao F."/>
            <person name="Cao W.C."/>
        </authorList>
    </citation>
    <scope>NUCLEOTIDE SEQUENCE</scope>
    <source>
        <strain evidence="2">Rmic-2018</strain>
    </source>
</reference>
<dbReference type="EMBL" id="JABSTU010006872">
    <property type="protein sequence ID" value="KAH7931706.1"/>
    <property type="molecule type" value="Genomic_DNA"/>
</dbReference>
<protein>
    <submittedName>
        <fullName evidence="2">Uncharacterized protein</fullName>
    </submittedName>
</protein>
<evidence type="ECO:0000313" key="2">
    <source>
        <dbReference type="EMBL" id="KAH7931706.1"/>
    </source>
</evidence>
<dbReference type="AlphaFoldDB" id="A0A9J6CTQ6"/>
<feature type="compositionally biased region" description="Basic and acidic residues" evidence="1">
    <location>
        <begin position="112"/>
        <end position="123"/>
    </location>
</feature>
<evidence type="ECO:0000313" key="3">
    <source>
        <dbReference type="Proteomes" id="UP000821866"/>
    </source>
</evidence>
<organism evidence="2 3">
    <name type="scientific">Rhipicephalus microplus</name>
    <name type="common">Cattle tick</name>
    <name type="synonym">Boophilus microplus</name>
    <dbReference type="NCBI Taxonomy" id="6941"/>
    <lineage>
        <taxon>Eukaryota</taxon>
        <taxon>Metazoa</taxon>
        <taxon>Ecdysozoa</taxon>
        <taxon>Arthropoda</taxon>
        <taxon>Chelicerata</taxon>
        <taxon>Arachnida</taxon>
        <taxon>Acari</taxon>
        <taxon>Parasitiformes</taxon>
        <taxon>Ixodida</taxon>
        <taxon>Ixodoidea</taxon>
        <taxon>Ixodidae</taxon>
        <taxon>Rhipicephalinae</taxon>
        <taxon>Rhipicephalus</taxon>
        <taxon>Boophilus</taxon>
    </lineage>
</organism>
<feature type="region of interest" description="Disordered" evidence="1">
    <location>
        <begin position="163"/>
        <end position="228"/>
    </location>
</feature>
<keyword evidence="3" id="KW-1185">Reference proteome</keyword>
<accession>A0A9J6CTQ6</accession>
<dbReference type="Proteomes" id="UP000821866">
    <property type="component" value="Unassembled WGS sequence"/>
</dbReference>
<sequence length="228" mass="25575">MAFHSCRGTLQNRRFSGYREQRAEEALSLIDGTTETKRFRQAKNFINIRRRRFVFRRIGTVQCSVPIASGARLGPTKRTRLNQDPRCGAQRCPVATGNSGAAAAPYHVHTGASERRPARDRARVRGSASRRTRSRAWKTCVTGGDSRRLASTGGVIRNARAQLTGQRKRTAGPPLHRSLSPCPFSERCLQNSTEKHPSQKKKSKKDGEVPKCERWSEASFPPTRLVHR</sequence>
<feature type="compositionally biased region" description="Basic residues" evidence="1">
    <location>
        <begin position="124"/>
        <end position="135"/>
    </location>
</feature>
<proteinExistence type="predicted"/>
<feature type="compositionally biased region" description="Basic and acidic residues" evidence="1">
    <location>
        <begin position="205"/>
        <end position="216"/>
    </location>
</feature>
<feature type="region of interest" description="Disordered" evidence="1">
    <location>
        <begin position="110"/>
        <end position="135"/>
    </location>
</feature>